<keyword evidence="3" id="KW-1185">Reference proteome</keyword>
<gene>
    <name evidence="2" type="ordered locus">Metho_1995</name>
</gene>
<dbReference type="KEGG" id="mhz:Metho_1995"/>
<dbReference type="InterPro" id="IPR003812">
    <property type="entry name" value="Fido"/>
</dbReference>
<dbReference type="Proteomes" id="UP000010866">
    <property type="component" value="Chromosome"/>
</dbReference>
<protein>
    <recommendedName>
        <fullName evidence="1">Fido domain-containing protein</fullName>
    </recommendedName>
</protein>
<dbReference type="STRING" id="867904.Metho_1995"/>
<dbReference type="InterPro" id="IPR025758">
    <property type="entry name" value="Fic/DOC_N"/>
</dbReference>
<proteinExistence type="predicted"/>
<accession>L0KYI1</accession>
<dbReference type="PANTHER" id="PTHR13504">
    <property type="entry name" value="FIDO DOMAIN-CONTAINING PROTEIN DDB_G0283145"/>
    <property type="match status" value="1"/>
</dbReference>
<dbReference type="InterPro" id="IPR036597">
    <property type="entry name" value="Fido-like_dom_sf"/>
</dbReference>
<dbReference type="Pfam" id="PF13784">
    <property type="entry name" value="Fic_N"/>
    <property type="match status" value="1"/>
</dbReference>
<dbReference type="Gene3D" id="1.10.3290.10">
    <property type="entry name" value="Fido-like domain"/>
    <property type="match status" value="1"/>
</dbReference>
<feature type="domain" description="Fido" evidence="1">
    <location>
        <begin position="125"/>
        <end position="276"/>
    </location>
</feature>
<dbReference type="HOGENOM" id="CLU_047250_1_1_2"/>
<evidence type="ECO:0000259" key="1">
    <source>
        <dbReference type="PROSITE" id="PS51459"/>
    </source>
</evidence>
<sequence>MNERAGKFVLTPEGYRSFIPKELPPEPPIQYDDELHLLLSKADRNLARLDGITSVLPNPDLFIAMYVKKEALLSSQIEGTQASLEGVLEFEADLIPKEDISEIKEVVNYIKALNYGIERLVETSMSLDLIKEIHRILLEGTRGNGLNSGNFKVLQNYIGTPGASIREAIFVPPAPAITVPAMHALERFLNEKNNIPPLIKIGMIHAQFETIHPFLDGNGRIGRLIITFYLIWKGILSKPLLYLSFYLKNNRSEYYDLLMKVRTEGAWEDWLKFFLKGVSAISQEAVNTVREIIKLKDDMTNKVYENSISSIHAIRLINLLFDSPLISSKGIADRLNISSVTANSLVTRFEEIGILIEVTGKKRYKMYLFKDYVDIISRGTNII</sequence>
<dbReference type="Pfam" id="PF02661">
    <property type="entry name" value="Fic"/>
    <property type="match status" value="1"/>
</dbReference>
<dbReference type="AlphaFoldDB" id="L0KYI1"/>
<dbReference type="InterPro" id="IPR040198">
    <property type="entry name" value="Fido_containing"/>
</dbReference>
<dbReference type="PIRSF" id="PIRSF038925">
    <property type="entry name" value="AMP-prot_trans"/>
    <property type="match status" value="1"/>
</dbReference>
<evidence type="ECO:0000313" key="3">
    <source>
        <dbReference type="Proteomes" id="UP000010866"/>
    </source>
</evidence>
<reference evidence="3" key="1">
    <citation type="submission" date="2012-02" db="EMBL/GenBank/DDBJ databases">
        <title>Complete sequence of chromosome of Methanomethylovorans hollandica DSM 15978.</title>
        <authorList>
            <person name="Lucas S."/>
            <person name="Copeland A."/>
            <person name="Lapidus A."/>
            <person name="Glavina del Rio T."/>
            <person name="Dalin E."/>
            <person name="Tice H."/>
            <person name="Bruce D."/>
            <person name="Goodwin L."/>
            <person name="Pitluck S."/>
            <person name="Peters L."/>
            <person name="Mikhailova N."/>
            <person name="Held B."/>
            <person name="Kyrpides N."/>
            <person name="Mavromatis K."/>
            <person name="Ivanova N."/>
            <person name="Brettin T."/>
            <person name="Detter J.C."/>
            <person name="Han C."/>
            <person name="Larimer F."/>
            <person name="Land M."/>
            <person name="Hauser L."/>
            <person name="Markowitz V."/>
            <person name="Cheng J.-F."/>
            <person name="Hugenholtz P."/>
            <person name="Woyke T."/>
            <person name="Wu D."/>
            <person name="Spring S."/>
            <person name="Schroeder M."/>
            <person name="Brambilla E."/>
            <person name="Klenk H.-P."/>
            <person name="Eisen J.A."/>
        </authorList>
    </citation>
    <scope>NUCLEOTIDE SEQUENCE [LARGE SCALE GENOMIC DNA]</scope>
    <source>
        <strain evidence="3">DSM 15978 / NBRC 107637 / DMS1</strain>
    </source>
</reference>
<evidence type="ECO:0000313" key="2">
    <source>
        <dbReference type="EMBL" id="AGB50166.1"/>
    </source>
</evidence>
<dbReference type="OrthoDB" id="350952at2157"/>
<dbReference type="RefSeq" id="WP_015325331.1">
    <property type="nucleotide sequence ID" value="NC_019977.1"/>
</dbReference>
<dbReference type="PANTHER" id="PTHR13504:SF38">
    <property type="entry name" value="FIDO DOMAIN-CONTAINING PROTEIN"/>
    <property type="match status" value="1"/>
</dbReference>
<organism evidence="2 3">
    <name type="scientific">Methanomethylovorans hollandica (strain DSM 15978 / NBRC 107637 / DMS1)</name>
    <dbReference type="NCBI Taxonomy" id="867904"/>
    <lineage>
        <taxon>Archaea</taxon>
        <taxon>Methanobacteriati</taxon>
        <taxon>Methanobacteriota</taxon>
        <taxon>Stenosarchaea group</taxon>
        <taxon>Methanomicrobia</taxon>
        <taxon>Methanosarcinales</taxon>
        <taxon>Methanosarcinaceae</taxon>
        <taxon>Methanomethylovorans</taxon>
    </lineage>
</organism>
<dbReference type="GeneID" id="14406508"/>
<dbReference type="EMBL" id="CP003362">
    <property type="protein sequence ID" value="AGB50166.1"/>
    <property type="molecule type" value="Genomic_DNA"/>
</dbReference>
<dbReference type="InterPro" id="IPR026287">
    <property type="entry name" value="SoFic-like"/>
</dbReference>
<dbReference type="SUPFAM" id="SSF140931">
    <property type="entry name" value="Fic-like"/>
    <property type="match status" value="1"/>
</dbReference>
<dbReference type="PROSITE" id="PS51459">
    <property type="entry name" value="FIDO"/>
    <property type="match status" value="1"/>
</dbReference>
<name>L0KYI1_METHD</name>